<dbReference type="PRINTS" id="PR00385">
    <property type="entry name" value="P450"/>
</dbReference>
<dbReference type="PANTHER" id="PTHR46696:SF1">
    <property type="entry name" value="CYTOCHROME P450 YJIB-RELATED"/>
    <property type="match status" value="1"/>
</dbReference>
<evidence type="ECO:0000256" key="4">
    <source>
        <dbReference type="ARBA" id="ARBA00023002"/>
    </source>
</evidence>
<dbReference type="PROSITE" id="PS00086">
    <property type="entry name" value="CYTOCHROME_P450"/>
    <property type="match status" value="1"/>
</dbReference>
<evidence type="ECO:0000256" key="6">
    <source>
        <dbReference type="ARBA" id="ARBA00023033"/>
    </source>
</evidence>
<comment type="similarity">
    <text evidence="1 7">Belongs to the cytochrome P450 family.</text>
</comment>
<keyword evidence="3 7" id="KW-0479">Metal-binding</keyword>
<dbReference type="InterPro" id="IPR002397">
    <property type="entry name" value="Cyt_P450_B"/>
</dbReference>
<keyword evidence="6 7" id="KW-0503">Monooxygenase</keyword>
<dbReference type="Proteomes" id="UP000195437">
    <property type="component" value="Chromosome"/>
</dbReference>
<dbReference type="GO" id="GO:0016705">
    <property type="term" value="F:oxidoreductase activity, acting on paired donors, with incorporation or reduction of molecular oxygen"/>
    <property type="evidence" value="ECO:0007669"/>
    <property type="project" value="InterPro"/>
</dbReference>
<evidence type="ECO:0000256" key="2">
    <source>
        <dbReference type="ARBA" id="ARBA00022617"/>
    </source>
</evidence>
<dbReference type="Pfam" id="PF00067">
    <property type="entry name" value="p450"/>
    <property type="match status" value="1"/>
</dbReference>
<dbReference type="PRINTS" id="PR00359">
    <property type="entry name" value="BP450"/>
</dbReference>
<dbReference type="FunFam" id="1.10.630.10:FF:000018">
    <property type="entry name" value="Cytochrome P450 monooxygenase"/>
    <property type="match status" value="1"/>
</dbReference>
<dbReference type="AlphaFoldDB" id="A0A1Y0IWD1"/>
<dbReference type="EMBL" id="CP021434">
    <property type="protein sequence ID" value="ARU63775.1"/>
    <property type="molecule type" value="Genomic_DNA"/>
</dbReference>
<dbReference type="CDD" id="cd11032">
    <property type="entry name" value="P450_EryK-like"/>
    <property type="match status" value="1"/>
</dbReference>
<dbReference type="InterPro" id="IPR017972">
    <property type="entry name" value="Cyt_P450_CS"/>
</dbReference>
<dbReference type="PANTHER" id="PTHR46696">
    <property type="entry name" value="P450, PUTATIVE (EUROFUNG)-RELATED"/>
    <property type="match status" value="1"/>
</dbReference>
<dbReference type="InterPro" id="IPR001128">
    <property type="entry name" value="Cyt_P450"/>
</dbReference>
<organism evidence="8 9">
    <name type="scientific">Tumebacillus avium</name>
    <dbReference type="NCBI Taxonomy" id="1903704"/>
    <lineage>
        <taxon>Bacteria</taxon>
        <taxon>Bacillati</taxon>
        <taxon>Bacillota</taxon>
        <taxon>Bacilli</taxon>
        <taxon>Bacillales</taxon>
        <taxon>Alicyclobacillaceae</taxon>
        <taxon>Tumebacillus</taxon>
    </lineage>
</organism>
<dbReference type="GO" id="GO:0004497">
    <property type="term" value="F:monooxygenase activity"/>
    <property type="evidence" value="ECO:0007669"/>
    <property type="project" value="UniProtKB-KW"/>
</dbReference>
<evidence type="ECO:0000256" key="3">
    <source>
        <dbReference type="ARBA" id="ARBA00022723"/>
    </source>
</evidence>
<dbReference type="GO" id="GO:0005506">
    <property type="term" value="F:iron ion binding"/>
    <property type="evidence" value="ECO:0007669"/>
    <property type="project" value="InterPro"/>
</dbReference>
<dbReference type="Gene3D" id="1.10.630.10">
    <property type="entry name" value="Cytochrome P450"/>
    <property type="match status" value="1"/>
</dbReference>
<evidence type="ECO:0000256" key="7">
    <source>
        <dbReference type="RuleBase" id="RU000461"/>
    </source>
</evidence>
<proteinExistence type="inferred from homology"/>
<evidence type="ECO:0000313" key="9">
    <source>
        <dbReference type="Proteomes" id="UP000195437"/>
    </source>
</evidence>
<sequence length="383" mass="43525">MSPQGLVQANNPGEWQKVMRAEAPVHFDEARGCWDVFLYEDVQQVLSDHKRFSSARQQQGQQESLISMDPPKHARYRTLVSQAFTLKAVQNLAPRIAELANELIDDVLAKGEMDLVDAISFPLPVIVIAEMLGVPKEDRDKFKYWSDLMVQGVDISAGEDYQALMLEKQKAMQELYQYFGAIIHERRIQRQNDMISALLDAKVEDQHLELPELLSFCFLLLVAGNETTTNLITNSIYTFLEDRTRYEQLVNDRSLLEGAIEEVLRFRSPVQSMSRIAVMDLELRGQQIKQGDELIAWIGSANLDEQKFPEADTFIINRSPNQHLAFGHGVHFCLGAPLARLEAQIALHAILTKLPNLRRVEGHQPKVIASPIVYGFKDLQVQF</sequence>
<evidence type="ECO:0000256" key="1">
    <source>
        <dbReference type="ARBA" id="ARBA00010617"/>
    </source>
</evidence>
<keyword evidence="9" id="KW-1185">Reference proteome</keyword>
<dbReference type="InterPro" id="IPR036396">
    <property type="entry name" value="Cyt_P450_sf"/>
</dbReference>
<dbReference type="KEGG" id="tum:CBW65_03790"/>
<accession>A0A1Y0IWD1</accession>
<keyword evidence="2 7" id="KW-0349">Heme</keyword>
<evidence type="ECO:0000313" key="8">
    <source>
        <dbReference type="EMBL" id="ARU63775.1"/>
    </source>
</evidence>
<keyword evidence="4 7" id="KW-0560">Oxidoreductase</keyword>
<name>A0A1Y0IWD1_9BACL</name>
<dbReference type="SUPFAM" id="SSF48264">
    <property type="entry name" value="Cytochrome P450"/>
    <property type="match status" value="1"/>
</dbReference>
<keyword evidence="5 7" id="KW-0408">Iron</keyword>
<evidence type="ECO:0008006" key="10">
    <source>
        <dbReference type="Google" id="ProtNLM"/>
    </source>
</evidence>
<reference evidence="9" key="1">
    <citation type="submission" date="2017-05" db="EMBL/GenBank/DDBJ databases">
        <authorList>
            <person name="Sung H."/>
        </authorList>
    </citation>
    <scope>NUCLEOTIDE SEQUENCE [LARGE SCALE GENOMIC DNA]</scope>
    <source>
        <strain evidence="9">AR23208</strain>
    </source>
</reference>
<gene>
    <name evidence="8" type="ORF">CBW65_03790</name>
</gene>
<evidence type="ECO:0000256" key="5">
    <source>
        <dbReference type="ARBA" id="ARBA00023004"/>
    </source>
</evidence>
<dbReference type="GO" id="GO:0020037">
    <property type="term" value="F:heme binding"/>
    <property type="evidence" value="ECO:0007669"/>
    <property type="project" value="InterPro"/>
</dbReference>
<protein>
    <recommendedName>
        <fullName evidence="10">Cytochrome P450</fullName>
    </recommendedName>
</protein>